<reference evidence="1 2" key="2">
    <citation type="journal article" date="2011" name="Stand. Genomic Sci.">
        <title>Complete genome sequence of Leadbetterella byssophila type strain (4M15).</title>
        <authorList>
            <person name="Abt B."/>
            <person name="Teshima H."/>
            <person name="Lucas S."/>
            <person name="Lapidus A."/>
            <person name="Del Rio T.G."/>
            <person name="Nolan M."/>
            <person name="Tice H."/>
            <person name="Cheng J.F."/>
            <person name="Pitluck S."/>
            <person name="Liolios K."/>
            <person name="Pagani I."/>
            <person name="Ivanova N."/>
            <person name="Mavromatis K."/>
            <person name="Pati A."/>
            <person name="Tapia R."/>
            <person name="Han C."/>
            <person name="Goodwin L."/>
            <person name="Chen A."/>
            <person name="Palaniappan K."/>
            <person name="Land M."/>
            <person name="Hauser L."/>
            <person name="Chang Y.J."/>
            <person name="Jeffries C.D."/>
            <person name="Rohde M."/>
            <person name="Goker M."/>
            <person name="Tindall B.J."/>
            <person name="Detter J.C."/>
            <person name="Woyke T."/>
            <person name="Bristow J."/>
            <person name="Eisen J.A."/>
            <person name="Markowitz V."/>
            <person name="Hugenholtz P."/>
            <person name="Klenk H.P."/>
            <person name="Kyrpides N.C."/>
        </authorList>
    </citation>
    <scope>NUCLEOTIDE SEQUENCE [LARGE SCALE GENOMIC DNA]</scope>
    <source>
        <strain evidence="2">DSM 17132 / JCM 16389 / KACC 11308 / NBRC 106382 / 4M15</strain>
    </source>
</reference>
<evidence type="ECO:0000313" key="1">
    <source>
        <dbReference type="EMBL" id="ADQ16180.1"/>
    </source>
</evidence>
<dbReference type="Pfam" id="PF01663">
    <property type="entry name" value="Phosphodiest"/>
    <property type="match status" value="1"/>
</dbReference>
<dbReference type="Gene3D" id="3.40.720.10">
    <property type="entry name" value="Alkaline Phosphatase, subunit A"/>
    <property type="match status" value="1"/>
</dbReference>
<dbReference type="PANTHER" id="PTHR10151:SF120">
    <property type="entry name" value="BIS(5'-ADENOSYL)-TRIPHOSPHATASE"/>
    <property type="match status" value="1"/>
</dbReference>
<dbReference type="GO" id="GO:0016787">
    <property type="term" value="F:hydrolase activity"/>
    <property type="evidence" value="ECO:0007669"/>
    <property type="project" value="UniProtKB-ARBA"/>
</dbReference>
<protein>
    <submittedName>
        <fullName evidence="1">Type I phosphodiesterase/nucleotide pyrophosphatase</fullName>
    </submittedName>
</protein>
<accession>E4RW37</accession>
<dbReference type="eggNOG" id="COG1524">
    <property type="taxonomic scope" value="Bacteria"/>
</dbReference>
<gene>
    <name evidence="1" type="ordered locus">Lbys_0402</name>
</gene>
<dbReference type="SUPFAM" id="SSF53649">
    <property type="entry name" value="Alkaline phosphatase-like"/>
    <property type="match status" value="1"/>
</dbReference>
<dbReference type="InterPro" id="IPR002591">
    <property type="entry name" value="Phosphodiest/P_Trfase"/>
</dbReference>
<organism evidence="1 2">
    <name type="scientific">Leadbetterella byssophila (strain DSM 17132 / JCM 16389 / KACC 11308 / NBRC 106382 / 4M15)</name>
    <dbReference type="NCBI Taxonomy" id="649349"/>
    <lineage>
        <taxon>Bacteria</taxon>
        <taxon>Pseudomonadati</taxon>
        <taxon>Bacteroidota</taxon>
        <taxon>Cytophagia</taxon>
        <taxon>Cytophagales</taxon>
        <taxon>Leadbetterellaceae</taxon>
        <taxon>Leadbetterella</taxon>
    </lineage>
</organism>
<keyword evidence="2" id="KW-1185">Reference proteome</keyword>
<dbReference type="EMBL" id="CP002305">
    <property type="protein sequence ID" value="ADQ16180.1"/>
    <property type="molecule type" value="Genomic_DNA"/>
</dbReference>
<evidence type="ECO:0000313" key="2">
    <source>
        <dbReference type="Proteomes" id="UP000007435"/>
    </source>
</evidence>
<dbReference type="STRING" id="649349.Lbys_0402"/>
<dbReference type="AlphaFoldDB" id="E4RW37"/>
<reference key="1">
    <citation type="submission" date="2010-11" db="EMBL/GenBank/DDBJ databases">
        <title>The complete genome of Leadbetterella byssophila DSM 17132.</title>
        <authorList>
            <consortium name="US DOE Joint Genome Institute (JGI-PGF)"/>
            <person name="Lucas S."/>
            <person name="Copeland A."/>
            <person name="Lapidus A."/>
            <person name="Glavina del Rio T."/>
            <person name="Dalin E."/>
            <person name="Tice H."/>
            <person name="Bruce D."/>
            <person name="Goodwin L."/>
            <person name="Pitluck S."/>
            <person name="Kyrpides N."/>
            <person name="Mavromatis K."/>
            <person name="Ivanova N."/>
            <person name="Teshima H."/>
            <person name="Brettin T."/>
            <person name="Detter J.C."/>
            <person name="Han C."/>
            <person name="Tapia R."/>
            <person name="Land M."/>
            <person name="Hauser L."/>
            <person name="Markowitz V."/>
            <person name="Cheng J.-F."/>
            <person name="Hugenholtz P."/>
            <person name="Woyke T."/>
            <person name="Wu D."/>
            <person name="Tindall B."/>
            <person name="Pomrenke H.G."/>
            <person name="Brambilla E."/>
            <person name="Klenk H.-P."/>
            <person name="Eisen J.A."/>
        </authorList>
    </citation>
    <scope>NUCLEOTIDE SEQUENCE [LARGE SCALE GENOMIC DNA]</scope>
    <source>
        <strain>DSM 17132</strain>
    </source>
</reference>
<sequence length="456" mass="52370">MGKKTVVIDIVGLSKSVIGEHTPFIKTFMEKNCHATVEPVFPAVTTTAQSVYLTGKLPREHGIVGNGWFDRKENEVKFWKQSNGLVEAEKIWERAKLIDPDFTCSVMFWWYNMYLSADYSVTPRPQYHSDGLKLPDCYSFPPELRDELQDRIGTFPLFHFWGPNADIRSSRWIADASLYVDQKFDPTLTLIYLPHLDYGLQKFGPDLAKISKELREVDQLVEELVNYYQKKGAHIVLLSEYGINPVSRPIHINRILRTEGYIKVRLESGRELLDAGASDAFSVSDHQVAHIYIKDQRKKEELRGLFEKIDGVAQVLDSKEKEEMGLDHERAGDLVLMADTDAWFTYYYWLEDGKAPDFARSVEIHKKPGYDPAEMFLDPHQPLVKLKAAYKLIRKKLGFRYRMDVIGLDATVVKGSHGAIHAGEQFDPVFISDFPIAERRLKCTQVYDKIWATLAL</sequence>
<dbReference type="Proteomes" id="UP000007435">
    <property type="component" value="Chromosome"/>
</dbReference>
<dbReference type="PANTHER" id="PTHR10151">
    <property type="entry name" value="ECTONUCLEOTIDE PYROPHOSPHATASE/PHOSPHODIESTERASE"/>
    <property type="match status" value="1"/>
</dbReference>
<proteinExistence type="predicted"/>
<dbReference type="InterPro" id="IPR017850">
    <property type="entry name" value="Alkaline_phosphatase_core_sf"/>
</dbReference>
<dbReference type="KEGG" id="lby:Lbys_0402"/>
<dbReference type="OrthoDB" id="9771966at2"/>
<dbReference type="HOGENOM" id="CLU_047974_0_0_10"/>
<name>E4RW37_LEAB4</name>
<dbReference type="RefSeq" id="WP_013407235.1">
    <property type="nucleotide sequence ID" value="NC_014655.1"/>
</dbReference>